<proteinExistence type="inferred from homology"/>
<sequence>MTFSGYSEYKDSGEEWLGKVPKHWSIAPLKSSASCNDTVLPESTDDEYEIDYVEISDVNEISGITGSTRYKFSDAPSRARRMLRHGDVLISTVRTYLRAIAPVVSPPENLIASTGFAVVRPREDILDGTFLGYLLRAEWWISQIIARSVGVSYPAINASDLIGLSVPLPTWHEQTRIARFLNHETARIDAMIEEQQRLIELLKEKRQAVISHAVTKGLDPTVTMKDSGVEWLGAVPAHWERKRLKNISPFIAVGIVVNPSEFVAEDGLPFIYGGEVKEGVIEVDKARKISPEHSLRNRKTMLEADDLVTMRVGYPGLTAVVPPSCEGGNCASVMLVKRGNFDSRWLCAVMNSRLVRQQVEVVQYGAAQKQFNIADAVEFWMYKPPLDEQSAIAQFVAEQSLIIDDLSAESEKSKALLQERRSALISAAVTGKIDVRGWKPTLRELSRELAEEAV</sequence>
<comment type="similarity">
    <text evidence="1">Belongs to the type-I restriction system S methylase family.</text>
</comment>
<evidence type="ECO:0000313" key="6">
    <source>
        <dbReference type="Proteomes" id="UP000501989"/>
    </source>
</evidence>
<dbReference type="GO" id="GO:0003677">
    <property type="term" value="F:DNA binding"/>
    <property type="evidence" value="ECO:0007669"/>
    <property type="project" value="UniProtKB-KW"/>
</dbReference>
<accession>A0A6M8MFY7</accession>
<organism evidence="5 6">
    <name type="scientific">Pseudomonas graminis</name>
    <dbReference type="NCBI Taxonomy" id="158627"/>
    <lineage>
        <taxon>Bacteria</taxon>
        <taxon>Pseudomonadati</taxon>
        <taxon>Pseudomonadota</taxon>
        <taxon>Gammaproteobacteria</taxon>
        <taxon>Pseudomonadales</taxon>
        <taxon>Pseudomonadaceae</taxon>
        <taxon>Pseudomonas</taxon>
    </lineage>
</organism>
<evidence type="ECO:0000256" key="3">
    <source>
        <dbReference type="ARBA" id="ARBA00023125"/>
    </source>
</evidence>
<dbReference type="KEGG" id="pgg:FX982_00967"/>
<evidence type="ECO:0000313" key="5">
    <source>
        <dbReference type="EMBL" id="QKF50040.1"/>
    </source>
</evidence>
<dbReference type="SUPFAM" id="SSF116734">
    <property type="entry name" value="DNA methylase specificity domain"/>
    <property type="match status" value="2"/>
</dbReference>
<dbReference type="PANTHER" id="PTHR30408:SF12">
    <property type="entry name" value="TYPE I RESTRICTION ENZYME MJAVIII SPECIFICITY SUBUNIT"/>
    <property type="match status" value="1"/>
</dbReference>
<dbReference type="Proteomes" id="UP000501989">
    <property type="component" value="Chromosome"/>
</dbReference>
<name>A0A6M8MFY7_9PSED</name>
<keyword evidence="3" id="KW-0238">DNA-binding</keyword>
<gene>
    <name evidence="5" type="ORF">FX982_00967</name>
</gene>
<dbReference type="GO" id="GO:0009307">
    <property type="term" value="P:DNA restriction-modification system"/>
    <property type="evidence" value="ECO:0007669"/>
    <property type="project" value="UniProtKB-KW"/>
</dbReference>
<protein>
    <submittedName>
        <fullName evidence="5">Type-1 restriction enzyme EcoKI specificity protein</fullName>
    </submittedName>
</protein>
<dbReference type="InterPro" id="IPR052021">
    <property type="entry name" value="Type-I_RS_S_subunit"/>
</dbReference>
<dbReference type="REBASE" id="397053">
    <property type="entry name" value="S.PgrKB30ORF966P"/>
</dbReference>
<evidence type="ECO:0000256" key="1">
    <source>
        <dbReference type="ARBA" id="ARBA00010923"/>
    </source>
</evidence>
<dbReference type="InterPro" id="IPR044946">
    <property type="entry name" value="Restrct_endonuc_typeI_TRD_sf"/>
</dbReference>
<dbReference type="PANTHER" id="PTHR30408">
    <property type="entry name" value="TYPE-1 RESTRICTION ENZYME ECOKI SPECIFICITY PROTEIN"/>
    <property type="match status" value="1"/>
</dbReference>
<dbReference type="Pfam" id="PF01420">
    <property type="entry name" value="Methylase_S"/>
    <property type="match status" value="1"/>
</dbReference>
<dbReference type="AlphaFoldDB" id="A0A6M8MFY7"/>
<dbReference type="Gene3D" id="1.10.287.1120">
    <property type="entry name" value="Bipartite methylase S protein"/>
    <property type="match status" value="1"/>
</dbReference>
<feature type="domain" description="Type I restriction modification DNA specificity" evidence="4">
    <location>
        <begin position="45"/>
        <end position="189"/>
    </location>
</feature>
<dbReference type="Gene3D" id="3.90.220.20">
    <property type="entry name" value="DNA methylase specificity domains"/>
    <property type="match status" value="2"/>
</dbReference>
<evidence type="ECO:0000256" key="2">
    <source>
        <dbReference type="ARBA" id="ARBA00022747"/>
    </source>
</evidence>
<dbReference type="RefSeq" id="WP_172609835.1">
    <property type="nucleotide sequence ID" value="NZ_CP053746.1"/>
</dbReference>
<keyword evidence="6" id="KW-1185">Reference proteome</keyword>
<evidence type="ECO:0000259" key="4">
    <source>
        <dbReference type="Pfam" id="PF01420"/>
    </source>
</evidence>
<dbReference type="EMBL" id="CP053746">
    <property type="protein sequence ID" value="QKF50040.1"/>
    <property type="molecule type" value="Genomic_DNA"/>
</dbReference>
<reference evidence="6" key="1">
    <citation type="submission" date="2019-12" db="EMBL/GenBank/DDBJ databases">
        <title>Endophytic bacteria associated with Panax ginseng seedlings.</title>
        <authorList>
            <person name="Park J.M."/>
            <person name="Shin R."/>
            <person name="Jo S.H."/>
        </authorList>
    </citation>
    <scope>NUCLEOTIDE SEQUENCE [LARGE SCALE GENOMIC DNA]</scope>
    <source>
        <strain evidence="6">PgKB30</strain>
    </source>
</reference>
<keyword evidence="2" id="KW-0680">Restriction system</keyword>
<dbReference type="InterPro" id="IPR000055">
    <property type="entry name" value="Restrct_endonuc_typeI_TRD"/>
</dbReference>